<dbReference type="EMBL" id="CAJVPW010001215">
    <property type="protein sequence ID" value="CAG8478061.1"/>
    <property type="molecule type" value="Genomic_DNA"/>
</dbReference>
<protein>
    <submittedName>
        <fullName evidence="1">8377_t:CDS:1</fullName>
    </submittedName>
</protein>
<dbReference type="Proteomes" id="UP000789366">
    <property type="component" value="Unassembled WGS sequence"/>
</dbReference>
<keyword evidence="2" id="KW-1185">Reference proteome</keyword>
<gene>
    <name evidence="1" type="ORF">SPELUC_LOCUS2002</name>
</gene>
<comment type="caution">
    <text evidence="1">The sequence shown here is derived from an EMBL/GenBank/DDBJ whole genome shotgun (WGS) entry which is preliminary data.</text>
</comment>
<name>A0ACA9KK11_9GLOM</name>
<evidence type="ECO:0000313" key="1">
    <source>
        <dbReference type="EMBL" id="CAG8478061.1"/>
    </source>
</evidence>
<proteinExistence type="predicted"/>
<evidence type="ECO:0000313" key="2">
    <source>
        <dbReference type="Proteomes" id="UP000789366"/>
    </source>
</evidence>
<organism evidence="1 2">
    <name type="scientific">Cetraspora pellucida</name>
    <dbReference type="NCBI Taxonomy" id="1433469"/>
    <lineage>
        <taxon>Eukaryota</taxon>
        <taxon>Fungi</taxon>
        <taxon>Fungi incertae sedis</taxon>
        <taxon>Mucoromycota</taxon>
        <taxon>Glomeromycotina</taxon>
        <taxon>Glomeromycetes</taxon>
        <taxon>Diversisporales</taxon>
        <taxon>Gigasporaceae</taxon>
        <taxon>Cetraspora</taxon>
    </lineage>
</organism>
<accession>A0ACA9KK11</accession>
<reference evidence="1" key="1">
    <citation type="submission" date="2021-06" db="EMBL/GenBank/DDBJ databases">
        <authorList>
            <person name="Kallberg Y."/>
            <person name="Tangrot J."/>
            <person name="Rosling A."/>
        </authorList>
    </citation>
    <scope>NUCLEOTIDE SEQUENCE</scope>
    <source>
        <strain evidence="1">28 12/20/2015</strain>
    </source>
</reference>
<sequence>MAAISGITFFILDFGKLFSTFSVLHNIFEVGILLLLIQGGKITTNYFYAIVGTYLFIVMLLNISLPWPYDAVWFKTQDYVREQTAALLPMAENEDHLPSDDAPSISPKVIDHPEQLLLLIFASFVHIIGNSFTTMFSGDGRA</sequence>